<gene>
    <name evidence="4" type="ORF">J1605_001963</name>
    <name evidence="3" type="ORF">J1605_010427</name>
</gene>
<sequence>MPLRQDPAVEDKVTPGDAPDSRSCRPRPLPATITGSQSKLRGPREVTKPGTHIVQIRGRPGRVEDSPRPSVSLSELTRRKAGCSGHGAQGFLRKTQLFQEGFCPPCLPPGQAAPHPERRGQSRPNITSNENLRLCRWRAWLRVWTRRLKARVIGDIAHPLQAPADQCERHQSGPRAASAAAGMFGVPACYTASAGPDSAARETGGTRGPRDGSHAGWSPGKIQGPGRGRLCARGLRVPGRHSRSTGGGEGSTLERFGKEGPQDTLMYGTGSGASKFQPEPGTRMRRLGEGQGRRGPRLRVLLDLLQFERPVSHRREVQEQRVPGRAAPAADAGGGGAGGIDGVEIRVVKAFRSSLYEGLEKPESKTSIHNFMATPEFLINDYTHNIPLIDDTDVDESEERLRAPPPPSPNQNNNAIDSGVYLTTRGTMPATSSVLSSGPGSPLHSVETSL</sequence>
<dbReference type="EMBL" id="JAIQCJ010002130">
    <property type="protein sequence ID" value="KAJ8782097.1"/>
    <property type="molecule type" value="Genomic_DNA"/>
</dbReference>
<name>A0AB34HVM3_ESCRO</name>
<dbReference type="InterPro" id="IPR022141">
    <property type="entry name" value="ATP_Ca_trans_C"/>
</dbReference>
<feature type="region of interest" description="Disordered" evidence="1">
    <location>
        <begin position="394"/>
        <end position="417"/>
    </location>
</feature>
<accession>A0AB34HVM3</accession>
<dbReference type="AlphaFoldDB" id="A0AB34HVM3"/>
<dbReference type="Pfam" id="PF12424">
    <property type="entry name" value="ATP_Ca_trans_C"/>
    <property type="match status" value="1"/>
</dbReference>
<keyword evidence="5" id="KW-1185">Reference proteome</keyword>
<evidence type="ECO:0000256" key="1">
    <source>
        <dbReference type="SAM" id="MobiDB-lite"/>
    </source>
</evidence>
<feature type="region of interest" description="Disordered" evidence="1">
    <location>
        <begin position="1"/>
        <end position="76"/>
    </location>
</feature>
<dbReference type="EMBL" id="JAIQCJ010000291">
    <property type="protein sequence ID" value="KAJ8796892.1"/>
    <property type="molecule type" value="Genomic_DNA"/>
</dbReference>
<evidence type="ECO:0000313" key="3">
    <source>
        <dbReference type="EMBL" id="KAJ8782097.1"/>
    </source>
</evidence>
<reference evidence="4 5" key="1">
    <citation type="submission" date="2022-11" db="EMBL/GenBank/DDBJ databases">
        <title>Whole genome sequence of Eschrichtius robustus ER-17-0199.</title>
        <authorList>
            <person name="Bruniche-Olsen A."/>
            <person name="Black A.N."/>
            <person name="Fields C.J."/>
            <person name="Walden K."/>
            <person name="Dewoody J.A."/>
        </authorList>
    </citation>
    <scope>NUCLEOTIDE SEQUENCE [LARGE SCALE GENOMIC DNA]</scope>
    <source>
        <strain evidence="4">ER-17-0199</strain>
        <tissue evidence="4">Blubber</tissue>
    </source>
</reference>
<feature type="region of interest" description="Disordered" evidence="1">
    <location>
        <begin position="429"/>
        <end position="450"/>
    </location>
</feature>
<comment type="caution">
    <text evidence="4">The sequence shown here is derived from an EMBL/GenBank/DDBJ whole genome shotgun (WGS) entry which is preliminary data.</text>
</comment>
<feature type="compositionally biased region" description="Low complexity" evidence="1">
    <location>
        <begin position="432"/>
        <end position="450"/>
    </location>
</feature>
<protein>
    <recommendedName>
        <fullName evidence="2">Plasma membrane calcium transporting P-type ATPase C-terminal domain-containing protein</fullName>
    </recommendedName>
</protein>
<proteinExistence type="predicted"/>
<dbReference type="GO" id="GO:0005388">
    <property type="term" value="F:P-type calcium transporter activity"/>
    <property type="evidence" value="ECO:0007669"/>
    <property type="project" value="InterPro"/>
</dbReference>
<dbReference type="Proteomes" id="UP001159641">
    <property type="component" value="Unassembled WGS sequence"/>
</dbReference>
<feature type="region of interest" description="Disordered" evidence="1">
    <location>
        <begin position="314"/>
        <end position="339"/>
    </location>
</feature>
<evidence type="ECO:0000313" key="5">
    <source>
        <dbReference type="Proteomes" id="UP001159641"/>
    </source>
</evidence>
<evidence type="ECO:0000313" key="4">
    <source>
        <dbReference type="EMBL" id="KAJ8796892.1"/>
    </source>
</evidence>
<feature type="domain" description="Plasma membrane calcium transporting P-type ATPase C-terminal" evidence="2">
    <location>
        <begin position="344"/>
        <end position="376"/>
    </location>
</feature>
<organism evidence="4 5">
    <name type="scientific">Eschrichtius robustus</name>
    <name type="common">California gray whale</name>
    <name type="synonym">Eschrichtius gibbosus</name>
    <dbReference type="NCBI Taxonomy" id="9764"/>
    <lineage>
        <taxon>Eukaryota</taxon>
        <taxon>Metazoa</taxon>
        <taxon>Chordata</taxon>
        <taxon>Craniata</taxon>
        <taxon>Vertebrata</taxon>
        <taxon>Euteleostomi</taxon>
        <taxon>Mammalia</taxon>
        <taxon>Eutheria</taxon>
        <taxon>Laurasiatheria</taxon>
        <taxon>Artiodactyla</taxon>
        <taxon>Whippomorpha</taxon>
        <taxon>Cetacea</taxon>
        <taxon>Mysticeti</taxon>
        <taxon>Eschrichtiidae</taxon>
        <taxon>Eschrichtius</taxon>
    </lineage>
</organism>
<evidence type="ECO:0000259" key="2">
    <source>
        <dbReference type="Pfam" id="PF12424"/>
    </source>
</evidence>
<feature type="compositionally biased region" description="Low complexity" evidence="1">
    <location>
        <begin position="321"/>
        <end position="331"/>
    </location>
</feature>
<feature type="compositionally biased region" description="Basic and acidic residues" evidence="1">
    <location>
        <begin position="7"/>
        <end position="23"/>
    </location>
</feature>
<feature type="region of interest" description="Disordered" evidence="1">
    <location>
        <begin position="195"/>
        <end position="293"/>
    </location>
</feature>